<feature type="transmembrane region" description="Helical" evidence="2">
    <location>
        <begin position="329"/>
        <end position="352"/>
    </location>
</feature>
<reference evidence="4" key="1">
    <citation type="journal article" date="2019" name="Int. J. Syst. Evol. Microbiol.">
        <title>The Global Catalogue of Microorganisms (GCM) 10K type strain sequencing project: providing services to taxonomists for standard genome sequencing and annotation.</title>
        <authorList>
            <consortium name="The Broad Institute Genomics Platform"/>
            <consortium name="The Broad Institute Genome Sequencing Center for Infectious Disease"/>
            <person name="Wu L."/>
            <person name="Ma J."/>
        </authorList>
    </citation>
    <scope>NUCLEOTIDE SEQUENCE [LARGE SCALE GENOMIC DNA]</scope>
    <source>
        <strain evidence="4">JCM 18409</strain>
    </source>
</reference>
<organism evidence="3 4">
    <name type="scientific">Streptomyces siamensis</name>
    <dbReference type="NCBI Taxonomy" id="1274986"/>
    <lineage>
        <taxon>Bacteria</taxon>
        <taxon>Bacillati</taxon>
        <taxon>Actinomycetota</taxon>
        <taxon>Actinomycetes</taxon>
        <taxon>Kitasatosporales</taxon>
        <taxon>Streptomycetaceae</taxon>
        <taxon>Streptomyces</taxon>
    </lineage>
</organism>
<name>A0ABP9JBU5_9ACTN</name>
<dbReference type="Proteomes" id="UP001501759">
    <property type="component" value="Unassembled WGS sequence"/>
</dbReference>
<keyword evidence="2" id="KW-0812">Transmembrane</keyword>
<dbReference type="EMBL" id="BAABKB010000029">
    <property type="protein sequence ID" value="GAA5025841.1"/>
    <property type="molecule type" value="Genomic_DNA"/>
</dbReference>
<keyword evidence="2" id="KW-1133">Transmembrane helix</keyword>
<feature type="transmembrane region" description="Helical" evidence="2">
    <location>
        <begin position="270"/>
        <end position="295"/>
    </location>
</feature>
<proteinExistence type="predicted"/>
<evidence type="ECO:0000256" key="1">
    <source>
        <dbReference type="SAM" id="MobiDB-lite"/>
    </source>
</evidence>
<comment type="caution">
    <text evidence="3">The sequence shown here is derived from an EMBL/GenBank/DDBJ whole genome shotgun (WGS) entry which is preliminary data.</text>
</comment>
<evidence type="ECO:0000313" key="4">
    <source>
        <dbReference type="Proteomes" id="UP001501759"/>
    </source>
</evidence>
<accession>A0ABP9JBU5</accession>
<protein>
    <submittedName>
        <fullName evidence="3">Uncharacterized protein</fullName>
    </submittedName>
</protein>
<keyword evidence="2" id="KW-0472">Membrane</keyword>
<feature type="compositionally biased region" description="Low complexity" evidence="1">
    <location>
        <begin position="34"/>
        <end position="48"/>
    </location>
</feature>
<keyword evidence="4" id="KW-1185">Reference proteome</keyword>
<gene>
    <name evidence="3" type="ORF">GCM10023335_60850</name>
</gene>
<feature type="region of interest" description="Disordered" evidence="1">
    <location>
        <begin position="1"/>
        <end position="60"/>
    </location>
</feature>
<evidence type="ECO:0000256" key="2">
    <source>
        <dbReference type="SAM" id="Phobius"/>
    </source>
</evidence>
<evidence type="ECO:0000313" key="3">
    <source>
        <dbReference type="EMBL" id="GAA5025841.1"/>
    </source>
</evidence>
<feature type="transmembrane region" description="Helical" evidence="2">
    <location>
        <begin position="364"/>
        <end position="382"/>
    </location>
</feature>
<sequence>MLDTTYGAVAPSVPRQPCAPPHPGHADRVRTPGRRTAAGARPPTLRPGTDAPHAVRADPFTPVRAGPAAVWCPMSRAAPRRPAGPSPERSLLASALGDPGRLPEILAAFAVARHGHAAADSVARLRHDHPGASTPELRAQVITRGHRAVVAEGAMVGGPFLVLVPFAFCAALLRQGRTVLELAALDGHDPTTSARVAELLALQGVYEDTPRAQEALAGIARAEPLPSLKRWPAMWRLTVRMAYLLGLVTTGDDTAGVGRVRRIAVQTGRWTLVVAVFLVGLVAPLVWLPYLAYVYRRSDNRLMERALAQYGAVSAPAPRRRIAGIEPEMLSAGLRACVSLLVPLALVTLAVVADLRIAGSRWPVLAIALAVASFLAGGLWLWRRHRRRTGRA</sequence>